<keyword evidence="2" id="KW-1185">Reference proteome</keyword>
<dbReference type="AlphaFoldDB" id="A0A493TN91"/>
<protein>
    <submittedName>
        <fullName evidence="1">Uncharacterized protein</fullName>
    </submittedName>
</protein>
<reference evidence="1" key="2">
    <citation type="submission" date="2025-08" db="UniProtKB">
        <authorList>
            <consortium name="Ensembl"/>
        </authorList>
    </citation>
    <scope>IDENTIFICATION</scope>
</reference>
<dbReference type="OMA" id="CHHPMCH"/>
<reference evidence="1 2" key="1">
    <citation type="submission" date="2017-10" db="EMBL/GenBank/DDBJ databases">
        <title>A new Pekin duck reference genome.</title>
        <authorList>
            <person name="Hou Z.-C."/>
            <person name="Zhou Z.-K."/>
            <person name="Zhu F."/>
            <person name="Hou S.-S."/>
        </authorList>
    </citation>
    <scope>NUCLEOTIDE SEQUENCE [LARGE SCALE GENOMIC DNA]</scope>
</reference>
<sequence>ATNSCAGLGKNLLKLSGAAGHCQREHQAPRACSKVPLDQTSCGAWGSSSLLCHHPACHHLVCHHPMCHHPMCHHPLCHHLVCHHPACHHLVCHHPVCHHPMCHHPLCHHPMCHHPMCHHPACNLPVCPHRCRPAATLRSAGADPSLPPPGTLAQSPDLSSHFPRVITLPETLSLL</sequence>
<dbReference type="Ensembl" id="ENSAPLT00000031742.1">
    <property type="protein sequence ID" value="ENSAPLP00000027347.1"/>
    <property type="gene ID" value="ENSAPLG00000026973.1"/>
</dbReference>
<proteinExistence type="predicted"/>
<evidence type="ECO:0000313" key="1">
    <source>
        <dbReference type="Ensembl" id="ENSAPLP00000027347.1"/>
    </source>
</evidence>
<evidence type="ECO:0000313" key="2">
    <source>
        <dbReference type="Proteomes" id="UP000016666"/>
    </source>
</evidence>
<reference evidence="1" key="3">
    <citation type="submission" date="2025-09" db="UniProtKB">
        <authorList>
            <consortium name="Ensembl"/>
        </authorList>
    </citation>
    <scope>IDENTIFICATION</scope>
</reference>
<name>A0A493TN91_ANAPP</name>
<dbReference type="GeneTree" id="ENSGT01150000287453"/>
<dbReference type="Proteomes" id="UP000016666">
    <property type="component" value="Chromosome 15"/>
</dbReference>
<accession>A0A493TN91</accession>
<organism evidence="1 2">
    <name type="scientific">Anas platyrhynchos platyrhynchos</name>
    <name type="common">Northern mallard</name>
    <dbReference type="NCBI Taxonomy" id="8840"/>
    <lineage>
        <taxon>Eukaryota</taxon>
        <taxon>Metazoa</taxon>
        <taxon>Chordata</taxon>
        <taxon>Craniata</taxon>
        <taxon>Vertebrata</taxon>
        <taxon>Euteleostomi</taxon>
        <taxon>Archelosauria</taxon>
        <taxon>Archosauria</taxon>
        <taxon>Dinosauria</taxon>
        <taxon>Saurischia</taxon>
        <taxon>Theropoda</taxon>
        <taxon>Coelurosauria</taxon>
        <taxon>Aves</taxon>
        <taxon>Neognathae</taxon>
        <taxon>Galloanserae</taxon>
        <taxon>Anseriformes</taxon>
        <taxon>Anatidae</taxon>
        <taxon>Anatinae</taxon>
        <taxon>Anas</taxon>
    </lineage>
</organism>